<dbReference type="PANTHER" id="PTHR20661:SF0">
    <property type="entry name" value="PHOSPHATIDYLINOSITOL-GLYCAN BIOSYNTHESIS CLASS W PROTEIN"/>
    <property type="match status" value="1"/>
</dbReference>
<name>A0A183IG30_9BILA</name>
<dbReference type="EMBL" id="UZAM01007293">
    <property type="protein sequence ID" value="VDO98131.1"/>
    <property type="molecule type" value="Genomic_DNA"/>
</dbReference>
<dbReference type="GO" id="GO:0006506">
    <property type="term" value="P:GPI anchor biosynthetic process"/>
    <property type="evidence" value="ECO:0007669"/>
    <property type="project" value="InterPro"/>
</dbReference>
<evidence type="ECO:0000256" key="5">
    <source>
        <dbReference type="SAM" id="Phobius"/>
    </source>
</evidence>
<evidence type="ECO:0000313" key="7">
    <source>
        <dbReference type="Proteomes" id="UP000270296"/>
    </source>
</evidence>
<dbReference type="InterPro" id="IPR009447">
    <property type="entry name" value="PIGW/GWT1"/>
</dbReference>
<dbReference type="GO" id="GO:0016020">
    <property type="term" value="C:membrane"/>
    <property type="evidence" value="ECO:0007669"/>
    <property type="project" value="UniProtKB-SubCell"/>
</dbReference>
<accession>A0A183IG30</accession>
<dbReference type="Proteomes" id="UP000270296">
    <property type="component" value="Unassembled WGS sequence"/>
</dbReference>
<feature type="transmembrane region" description="Helical" evidence="5">
    <location>
        <begin position="45"/>
        <end position="65"/>
    </location>
</feature>
<dbReference type="GO" id="GO:0005783">
    <property type="term" value="C:endoplasmic reticulum"/>
    <property type="evidence" value="ECO:0007669"/>
    <property type="project" value="TreeGrafter"/>
</dbReference>
<keyword evidence="7" id="KW-1185">Reference proteome</keyword>
<dbReference type="WBParaSite" id="SBAD_0000270201-mRNA-1">
    <property type="protein sequence ID" value="SBAD_0000270201-mRNA-1"/>
    <property type="gene ID" value="SBAD_0000270201"/>
</dbReference>
<evidence type="ECO:0000256" key="3">
    <source>
        <dbReference type="ARBA" id="ARBA00022989"/>
    </source>
</evidence>
<evidence type="ECO:0000256" key="1">
    <source>
        <dbReference type="ARBA" id="ARBA00004141"/>
    </source>
</evidence>
<keyword evidence="3 5" id="KW-1133">Transmembrane helix</keyword>
<dbReference type="GO" id="GO:0072659">
    <property type="term" value="P:protein localization to plasma membrane"/>
    <property type="evidence" value="ECO:0007669"/>
    <property type="project" value="TreeGrafter"/>
</dbReference>
<feature type="transmembrane region" description="Helical" evidence="5">
    <location>
        <begin position="71"/>
        <end position="92"/>
    </location>
</feature>
<dbReference type="GO" id="GO:0032216">
    <property type="term" value="F:glucosaminyl-phosphatidylinositol O-acyltransferase activity"/>
    <property type="evidence" value="ECO:0007669"/>
    <property type="project" value="TreeGrafter"/>
</dbReference>
<evidence type="ECO:0000313" key="6">
    <source>
        <dbReference type="EMBL" id="VDO98131.1"/>
    </source>
</evidence>
<evidence type="ECO:0000256" key="2">
    <source>
        <dbReference type="ARBA" id="ARBA00022692"/>
    </source>
</evidence>
<reference evidence="6 7" key="2">
    <citation type="submission" date="2018-11" db="EMBL/GenBank/DDBJ databases">
        <authorList>
            <consortium name="Pathogen Informatics"/>
        </authorList>
    </citation>
    <scope>NUCLEOTIDE SEQUENCE [LARGE SCALE GENOMIC DNA]</scope>
</reference>
<reference evidence="8" key="1">
    <citation type="submission" date="2016-06" db="UniProtKB">
        <authorList>
            <consortium name="WormBaseParasite"/>
        </authorList>
    </citation>
    <scope>IDENTIFICATION</scope>
</reference>
<proteinExistence type="predicted"/>
<gene>
    <name evidence="6" type="ORF">SBAD_LOCUS2574</name>
</gene>
<dbReference type="PANTHER" id="PTHR20661">
    <property type="entry name" value="PHOSPHATIDYLINOSITOL-GLYCAN BIOSYNTHESIS CLASS W PROTEIN"/>
    <property type="match status" value="1"/>
</dbReference>
<comment type="subcellular location">
    <subcellularLocation>
        <location evidence="1">Membrane</location>
        <topology evidence="1">Multi-pass membrane protein</topology>
    </subcellularLocation>
</comment>
<keyword evidence="2 5" id="KW-0812">Transmembrane</keyword>
<evidence type="ECO:0000313" key="8">
    <source>
        <dbReference type="WBParaSite" id="SBAD_0000270201-mRNA-1"/>
    </source>
</evidence>
<organism evidence="8">
    <name type="scientific">Soboliphyme baturini</name>
    <dbReference type="NCBI Taxonomy" id="241478"/>
    <lineage>
        <taxon>Eukaryota</taxon>
        <taxon>Metazoa</taxon>
        <taxon>Ecdysozoa</taxon>
        <taxon>Nematoda</taxon>
        <taxon>Enoplea</taxon>
        <taxon>Dorylaimia</taxon>
        <taxon>Dioctophymatida</taxon>
        <taxon>Dioctophymatoidea</taxon>
        <taxon>Soboliphymatidae</taxon>
        <taxon>Soboliphyme</taxon>
    </lineage>
</organism>
<dbReference type="Pfam" id="PF06423">
    <property type="entry name" value="GWT1"/>
    <property type="match status" value="1"/>
</dbReference>
<sequence length="96" mass="11069">MVCYIMTEAEAYWSLVTFTYLDADRRNPFFLFEPCLWKAINRFGLVYFIIGNVLTGVVNLAFNTLESSDSACIVILFVYSFVMCTIVSLLYAREAY</sequence>
<evidence type="ECO:0000256" key="4">
    <source>
        <dbReference type="ARBA" id="ARBA00023136"/>
    </source>
</evidence>
<dbReference type="AlphaFoldDB" id="A0A183IG30"/>
<protein>
    <submittedName>
        <fullName evidence="8">Ion_trans domain-containing protein</fullName>
    </submittedName>
</protein>
<dbReference type="OrthoDB" id="1158011at2759"/>
<keyword evidence="4 5" id="KW-0472">Membrane</keyword>